<accession>A0A0S4N4W4</accession>
<protein>
    <submittedName>
        <fullName evidence="10">Dolichyl-phosphate-mannose-protein mannosyltransferase</fullName>
    </submittedName>
</protein>
<dbReference type="Pfam" id="PF13231">
    <property type="entry name" value="PMT_2"/>
    <property type="match status" value="1"/>
</dbReference>
<keyword evidence="7 8" id="KW-0472">Membrane</keyword>
<feature type="transmembrane region" description="Helical" evidence="8">
    <location>
        <begin position="12"/>
        <end position="32"/>
    </location>
</feature>
<organism evidence="10 11">
    <name type="scientific">Candidatus Thermokryptus mobilis</name>
    <dbReference type="NCBI Taxonomy" id="1643428"/>
    <lineage>
        <taxon>Bacteria</taxon>
        <taxon>Pseudomonadati</taxon>
        <taxon>Candidatus Kryptoniota</taxon>
        <taxon>Candidatus Thermokryptus</taxon>
    </lineage>
</organism>
<feature type="transmembrane region" description="Helical" evidence="8">
    <location>
        <begin position="322"/>
        <end position="342"/>
    </location>
</feature>
<proteinExistence type="predicted"/>
<feature type="domain" description="Glycosyltransferase RgtA/B/C/D-like" evidence="9">
    <location>
        <begin position="67"/>
        <end position="223"/>
    </location>
</feature>
<sequence length="507" mass="59062">MKKQQKEINLDRLAYLIAFIYFIAILNFSLWIRKVGNYDIETDFFWDYAVEARNILNGIINVGEFRGPGYPTIVALFSLILGDFFKSGLVISAISSMLVLVITFKLIRKIFDDKIAIAVSLTLIFNPTFLRYSYVCGTDMFFNLLVSLSIYLAVIGVLKNSPSLLFISGLAGGYSYLTRYNGISLLIALPAIVLITKGKNLKDGILKSLITLAGYFVFLLPWSIYSYIKRGEFFYNRNYLNIAYEIYAKGKISWDEYWFEASKEYKSFLDVFIKDPSLFIEKVILNMIDHFWRDLTQLCGWQFAILFVIGVFFMFKWKIEKIKIAFLFSSISFFLVLVFVFYSERFSMYLLPTYLSIGYSILMANQISQKRYAWIAIVVFLNLLSIPKLSEMIKRDIQNQPIDILYIAEQFNSKFGDSERGKIIVARKPNIAYYLGMEFKPFPLVNNYEQLKSELKKLNASYLYYSWIEYYFRRDFEGLFNYTSPPSFLEPVAVSENPPAVLYRIKN</sequence>
<dbReference type="OrthoDB" id="9822227at2"/>
<feature type="transmembrane region" description="Helical" evidence="8">
    <location>
        <begin position="208"/>
        <end position="228"/>
    </location>
</feature>
<evidence type="ECO:0000256" key="4">
    <source>
        <dbReference type="ARBA" id="ARBA00022679"/>
    </source>
</evidence>
<dbReference type="PANTHER" id="PTHR33908:SF11">
    <property type="entry name" value="MEMBRANE PROTEIN"/>
    <property type="match status" value="1"/>
</dbReference>
<keyword evidence="6 8" id="KW-1133">Transmembrane helix</keyword>
<dbReference type="InterPro" id="IPR038731">
    <property type="entry name" value="RgtA/B/C-like"/>
</dbReference>
<feature type="transmembrane region" description="Helical" evidence="8">
    <location>
        <begin position="140"/>
        <end position="158"/>
    </location>
</feature>
<evidence type="ECO:0000313" key="10">
    <source>
        <dbReference type="EMBL" id="CUU06069.1"/>
    </source>
</evidence>
<keyword evidence="5 8" id="KW-0812">Transmembrane</keyword>
<dbReference type="InterPro" id="IPR050297">
    <property type="entry name" value="LipidA_mod_glycosyltrf_83"/>
</dbReference>
<evidence type="ECO:0000256" key="6">
    <source>
        <dbReference type="ARBA" id="ARBA00022989"/>
    </source>
</evidence>
<dbReference type="GO" id="GO:0005886">
    <property type="term" value="C:plasma membrane"/>
    <property type="evidence" value="ECO:0007669"/>
    <property type="project" value="UniProtKB-SubCell"/>
</dbReference>
<evidence type="ECO:0000256" key="3">
    <source>
        <dbReference type="ARBA" id="ARBA00022676"/>
    </source>
</evidence>
<keyword evidence="3 10" id="KW-0328">Glycosyltransferase</keyword>
<dbReference type="Proteomes" id="UP000320623">
    <property type="component" value="Unassembled WGS sequence"/>
</dbReference>
<keyword evidence="4 10" id="KW-0808">Transferase</keyword>
<dbReference type="PANTHER" id="PTHR33908">
    <property type="entry name" value="MANNOSYLTRANSFERASE YKCB-RELATED"/>
    <property type="match status" value="1"/>
</dbReference>
<reference evidence="11" key="1">
    <citation type="submission" date="2015-11" db="EMBL/GenBank/DDBJ databases">
        <authorList>
            <person name="Varghese N."/>
        </authorList>
    </citation>
    <scope>NUCLEOTIDE SEQUENCE [LARGE SCALE GENOMIC DNA]</scope>
</reference>
<keyword evidence="2" id="KW-1003">Cell membrane</keyword>
<evidence type="ECO:0000259" key="9">
    <source>
        <dbReference type="Pfam" id="PF13231"/>
    </source>
</evidence>
<evidence type="ECO:0000256" key="1">
    <source>
        <dbReference type="ARBA" id="ARBA00004651"/>
    </source>
</evidence>
<evidence type="ECO:0000313" key="11">
    <source>
        <dbReference type="Proteomes" id="UP000320623"/>
    </source>
</evidence>
<gene>
    <name evidence="10" type="ORF">JGI1_01396</name>
</gene>
<feature type="transmembrane region" description="Helical" evidence="8">
    <location>
        <begin position="84"/>
        <end position="107"/>
    </location>
</feature>
<feature type="transmembrane region" description="Helical" evidence="8">
    <location>
        <begin position="295"/>
        <end position="315"/>
    </location>
</feature>
<dbReference type="GO" id="GO:0009103">
    <property type="term" value="P:lipopolysaccharide biosynthetic process"/>
    <property type="evidence" value="ECO:0007669"/>
    <property type="project" value="UniProtKB-ARBA"/>
</dbReference>
<dbReference type="RefSeq" id="WP_140945141.1">
    <property type="nucleotide sequence ID" value="NZ_FAOO01000009.1"/>
</dbReference>
<feature type="transmembrane region" description="Helical" evidence="8">
    <location>
        <begin position="178"/>
        <end position="196"/>
    </location>
</feature>
<evidence type="ECO:0000256" key="2">
    <source>
        <dbReference type="ARBA" id="ARBA00022475"/>
    </source>
</evidence>
<feature type="transmembrane region" description="Helical" evidence="8">
    <location>
        <begin position="372"/>
        <end position="390"/>
    </location>
</feature>
<comment type="subcellular location">
    <subcellularLocation>
        <location evidence="1">Cell membrane</location>
        <topology evidence="1">Multi-pass membrane protein</topology>
    </subcellularLocation>
</comment>
<evidence type="ECO:0000256" key="8">
    <source>
        <dbReference type="SAM" id="Phobius"/>
    </source>
</evidence>
<dbReference type="AlphaFoldDB" id="A0A0S4N4W4"/>
<evidence type="ECO:0000256" key="5">
    <source>
        <dbReference type="ARBA" id="ARBA00022692"/>
    </source>
</evidence>
<dbReference type="EMBL" id="FAOO01000009">
    <property type="protein sequence ID" value="CUU06069.1"/>
    <property type="molecule type" value="Genomic_DNA"/>
</dbReference>
<keyword evidence="11" id="KW-1185">Reference proteome</keyword>
<dbReference type="GO" id="GO:0016763">
    <property type="term" value="F:pentosyltransferase activity"/>
    <property type="evidence" value="ECO:0007669"/>
    <property type="project" value="TreeGrafter"/>
</dbReference>
<evidence type="ECO:0000256" key="7">
    <source>
        <dbReference type="ARBA" id="ARBA00023136"/>
    </source>
</evidence>
<name>A0A0S4N4W4_9BACT</name>